<accession>A0A1V8P5B5</accession>
<organism evidence="4 5">
    <name type="scientific">Citrobacter braakii</name>
    <dbReference type="NCBI Taxonomy" id="57706"/>
    <lineage>
        <taxon>Bacteria</taxon>
        <taxon>Pseudomonadati</taxon>
        <taxon>Pseudomonadota</taxon>
        <taxon>Gammaproteobacteria</taxon>
        <taxon>Enterobacterales</taxon>
        <taxon>Enterobacteriaceae</taxon>
        <taxon>Citrobacter</taxon>
        <taxon>Citrobacter freundii complex</taxon>
    </lineage>
</organism>
<dbReference type="InterPro" id="IPR021225">
    <property type="entry name" value="Tlde1_dom"/>
</dbReference>
<dbReference type="RefSeq" id="WP_016156367.1">
    <property type="nucleotide sequence ID" value="NZ_AP026382.1"/>
</dbReference>
<feature type="domain" description="Tlde1" evidence="1">
    <location>
        <begin position="24"/>
        <end position="147"/>
    </location>
</feature>
<dbReference type="PROSITE" id="PS51257">
    <property type="entry name" value="PROKAR_LIPOPROTEIN"/>
    <property type="match status" value="1"/>
</dbReference>
<dbReference type="Proteomes" id="UP000192573">
    <property type="component" value="Unassembled WGS sequence"/>
</dbReference>
<reference evidence="2" key="3">
    <citation type="submission" date="2022-07" db="EMBL/GenBank/DDBJ databases">
        <title>Complete genome sequence of carbapenem-resistant Citrobacter spp. in Japan.</title>
        <authorList>
            <person name="Maehana S."/>
            <person name="Suzuki M."/>
            <person name="Kitasato H."/>
        </authorList>
    </citation>
    <scope>NUCLEOTIDE SEQUENCE</scope>
    <source>
        <strain evidence="2">KAM621</strain>
    </source>
</reference>
<gene>
    <name evidence="4" type="ORF">BZK42_02890</name>
    <name evidence="3" type="ORF">ID160_10295</name>
    <name evidence="2" type="ORF">KAM621c_21890</name>
</gene>
<dbReference type="EMBL" id="NAEW01000001">
    <property type="protein sequence ID" value="OQM43839.1"/>
    <property type="molecule type" value="Genomic_DNA"/>
</dbReference>
<evidence type="ECO:0000313" key="2">
    <source>
        <dbReference type="EMBL" id="BDN97084.1"/>
    </source>
</evidence>
<dbReference type="Proteomes" id="UP001058317">
    <property type="component" value="Chromosome"/>
</dbReference>
<dbReference type="Pfam" id="PF10908">
    <property type="entry name" value="Tlde1_dom"/>
    <property type="match status" value="1"/>
</dbReference>
<dbReference type="EMBL" id="JACXSK010000004">
    <property type="protein sequence ID" value="MBD3123060.1"/>
    <property type="molecule type" value="Genomic_DNA"/>
</dbReference>
<reference evidence="4 5" key="1">
    <citation type="submission" date="2017-03" db="EMBL/GenBank/DDBJ databases">
        <authorList>
            <person name="Afonso C.L."/>
            <person name="Miller P.J."/>
            <person name="Scott M.A."/>
            <person name="Spackman E."/>
            <person name="Goraichik I."/>
            <person name="Dimitrov K.M."/>
            <person name="Suarez D.L."/>
            <person name="Swayne D.E."/>
        </authorList>
    </citation>
    <scope>NUCLEOTIDE SEQUENCE [LARGE SCALE GENOMIC DNA]</scope>
    <source>
        <strain evidence="4 5">ATCC 51113</strain>
    </source>
</reference>
<evidence type="ECO:0000313" key="5">
    <source>
        <dbReference type="Proteomes" id="UP000192573"/>
    </source>
</evidence>
<dbReference type="EMBL" id="AP026382">
    <property type="protein sequence ID" value="BDN97084.1"/>
    <property type="molecule type" value="Genomic_DNA"/>
</dbReference>
<reference evidence="3" key="2">
    <citation type="submission" date="2020-09" db="EMBL/GenBank/DDBJ databases">
        <title>Characterization of IncC plasmids in Enterobacterales of food-producing animals originating from China.</title>
        <authorList>
            <person name="Zhang Y."/>
            <person name="Lei C.-W."/>
        </authorList>
    </citation>
    <scope>NUCLEOTIDE SEQUENCE</scope>
    <source>
        <strain evidence="3">CC1</strain>
    </source>
</reference>
<dbReference type="Proteomes" id="UP000605024">
    <property type="component" value="Unassembled WGS sequence"/>
</dbReference>
<name>A0A1V8P5B5_CITBR</name>
<evidence type="ECO:0000313" key="4">
    <source>
        <dbReference type="EMBL" id="OQM43839.1"/>
    </source>
</evidence>
<dbReference type="AlphaFoldDB" id="A0A1V8P5B5"/>
<proteinExistence type="predicted"/>
<evidence type="ECO:0000259" key="1">
    <source>
        <dbReference type="Pfam" id="PF10908"/>
    </source>
</evidence>
<protein>
    <submittedName>
        <fullName evidence="3">DUF2778 domain-containing protein</fullName>
    </submittedName>
</protein>
<evidence type="ECO:0000313" key="3">
    <source>
        <dbReference type="EMBL" id="MBD3123060.1"/>
    </source>
</evidence>
<sequence>MIRCTFHLNGGQLSSLSCPGVGFFPAYSGNSGEHRNNPESIAIKDIGPLPPGKYYIVSRPKGGIFSAIKDYTASEISGSDRDIWFGLFREDEKLDDVTFYNKVSRGYFRLHPAGYTGVSNGCITLPSRAHYNILREALLSTPQMLVTPSLRAYGTIQVY</sequence>